<protein>
    <submittedName>
        <fullName evidence="1">Uncharacterized protein</fullName>
    </submittedName>
</protein>
<evidence type="ECO:0000313" key="1">
    <source>
        <dbReference type="EMBL" id="GBP29392.1"/>
    </source>
</evidence>
<dbReference type="AlphaFoldDB" id="A0A4C1UTS0"/>
<evidence type="ECO:0000313" key="2">
    <source>
        <dbReference type="Proteomes" id="UP000299102"/>
    </source>
</evidence>
<accession>A0A4C1UTS0</accession>
<proteinExistence type="predicted"/>
<organism evidence="1 2">
    <name type="scientific">Eumeta variegata</name>
    <name type="common">Bagworm moth</name>
    <name type="synonym">Eumeta japonica</name>
    <dbReference type="NCBI Taxonomy" id="151549"/>
    <lineage>
        <taxon>Eukaryota</taxon>
        <taxon>Metazoa</taxon>
        <taxon>Ecdysozoa</taxon>
        <taxon>Arthropoda</taxon>
        <taxon>Hexapoda</taxon>
        <taxon>Insecta</taxon>
        <taxon>Pterygota</taxon>
        <taxon>Neoptera</taxon>
        <taxon>Endopterygota</taxon>
        <taxon>Lepidoptera</taxon>
        <taxon>Glossata</taxon>
        <taxon>Ditrysia</taxon>
        <taxon>Tineoidea</taxon>
        <taxon>Psychidae</taxon>
        <taxon>Oiketicinae</taxon>
        <taxon>Eumeta</taxon>
    </lineage>
</organism>
<dbReference type="EMBL" id="BGZK01000219">
    <property type="protein sequence ID" value="GBP29392.1"/>
    <property type="molecule type" value="Genomic_DNA"/>
</dbReference>
<sequence length="112" mass="12640">MAAAISRFPALTSDQVVYTAISYRPAHRKYRTRRCSFSLRAKTAGSDPACSFERLECRGSILGGRAARAFLLKPRIDPAPPARAARNQRVLEYCTCFLFLYNHRRGLDRIAC</sequence>
<dbReference type="Proteomes" id="UP000299102">
    <property type="component" value="Unassembled WGS sequence"/>
</dbReference>
<gene>
    <name evidence="1" type="ORF">EVAR_22765_1</name>
</gene>
<reference evidence="1 2" key="1">
    <citation type="journal article" date="2019" name="Commun. Biol.">
        <title>The bagworm genome reveals a unique fibroin gene that provides high tensile strength.</title>
        <authorList>
            <person name="Kono N."/>
            <person name="Nakamura H."/>
            <person name="Ohtoshi R."/>
            <person name="Tomita M."/>
            <person name="Numata K."/>
            <person name="Arakawa K."/>
        </authorList>
    </citation>
    <scope>NUCLEOTIDE SEQUENCE [LARGE SCALE GENOMIC DNA]</scope>
</reference>
<comment type="caution">
    <text evidence="1">The sequence shown here is derived from an EMBL/GenBank/DDBJ whole genome shotgun (WGS) entry which is preliminary data.</text>
</comment>
<name>A0A4C1UTS0_EUMVA</name>
<keyword evidence="2" id="KW-1185">Reference proteome</keyword>